<dbReference type="RefSeq" id="WP_290358619.1">
    <property type="nucleotide sequence ID" value="NZ_JAUHHC010000002.1"/>
</dbReference>
<comment type="caution">
    <text evidence="1">The sequence shown here is derived from an EMBL/GenBank/DDBJ whole genome shotgun (WGS) entry which is preliminary data.</text>
</comment>
<evidence type="ECO:0000313" key="2">
    <source>
        <dbReference type="Proteomes" id="UP001228044"/>
    </source>
</evidence>
<reference evidence="1 2" key="1">
    <citation type="submission" date="2023-06" db="EMBL/GenBank/DDBJ databases">
        <title>Pelomonas sp. PFR6 16S ribosomal RNA gene Genome sequencing and assembly.</title>
        <authorList>
            <person name="Woo H."/>
        </authorList>
    </citation>
    <scope>NUCLEOTIDE SEQUENCE [LARGE SCALE GENOMIC DNA]</scope>
    <source>
        <strain evidence="1 2">PFR6</strain>
    </source>
</reference>
<accession>A0ABT8DPP7</accession>
<evidence type="ECO:0000313" key="1">
    <source>
        <dbReference type="EMBL" id="MDN3920315.1"/>
    </source>
</evidence>
<protein>
    <submittedName>
        <fullName evidence="1">Uncharacterized protein</fullName>
    </submittedName>
</protein>
<keyword evidence="2" id="KW-1185">Reference proteome</keyword>
<dbReference type="EMBL" id="JAUHHC010000002">
    <property type="protein sequence ID" value="MDN3920315.1"/>
    <property type="molecule type" value="Genomic_DNA"/>
</dbReference>
<sequence length="459" mass="49300">MNRPPPRRTFLDALRGRGVPELKQRLAPCLLALLLAACAAPEKRHSPAELQAYRSADFSWPAAAQRAELSMLALERERLPQRLADPTQLPAALAAIMLFNIEIDAGRAPLLAALPALSAQPAERQRLLLTAAHTLYAADAAPLLWPLLSKLAGPREFSIAAYTLLKADAAAAPALREALRQRADCCDEPRLQALQAALDPAAASEPPLAELLAVPLKPGLPVVFSLQRPGRRAMGLALLRGADGRFVRDADGQLLQIPQLALARSGLPGTITAGNTPRGLFTVRGAGTAGNRWIGPTPYLHSMLPIESSLAEFRHEAEQGQRWSEAAYDALLPASWRVPLREAWLAGLAGRDDILMHGTTINPAYYRGEPYFPGTPSAGCLVAAEQWSETDGRLLASDQLRLVQAFSADGHDRGFLIVAELPGVGAVSLDEQLESAVRAAEHQMLEARKPSMATQGSPR</sequence>
<organism evidence="1 2">
    <name type="scientific">Roseateles violae</name>
    <dbReference type="NCBI Taxonomy" id="3058042"/>
    <lineage>
        <taxon>Bacteria</taxon>
        <taxon>Pseudomonadati</taxon>
        <taxon>Pseudomonadota</taxon>
        <taxon>Betaproteobacteria</taxon>
        <taxon>Burkholderiales</taxon>
        <taxon>Sphaerotilaceae</taxon>
        <taxon>Roseateles</taxon>
    </lineage>
</organism>
<dbReference type="Proteomes" id="UP001228044">
    <property type="component" value="Unassembled WGS sequence"/>
</dbReference>
<name>A0ABT8DPP7_9BURK</name>
<gene>
    <name evidence="1" type="ORF">QWJ38_08510</name>
</gene>
<proteinExistence type="predicted"/>